<proteinExistence type="predicted"/>
<keyword evidence="2" id="KW-1185">Reference proteome</keyword>
<organism evidence="1 2">
    <name type="scientific">Gemmata obscuriglobus</name>
    <dbReference type="NCBI Taxonomy" id="114"/>
    <lineage>
        <taxon>Bacteria</taxon>
        <taxon>Pseudomonadati</taxon>
        <taxon>Planctomycetota</taxon>
        <taxon>Planctomycetia</taxon>
        <taxon>Gemmatales</taxon>
        <taxon>Gemmataceae</taxon>
        <taxon>Gemmata</taxon>
    </lineage>
</organism>
<dbReference type="KEGG" id="gog:C1280_35260"/>
<dbReference type="RefSeq" id="WP_010043552.1">
    <property type="nucleotide sequence ID" value="NZ_CP025958.1"/>
</dbReference>
<dbReference type="InterPro" id="IPR011474">
    <property type="entry name" value="DUF1580"/>
</dbReference>
<protein>
    <submittedName>
        <fullName evidence="1">DUF1580 domain-containing protein</fullName>
    </submittedName>
</protein>
<accession>A0A2Z3HBI1</accession>
<dbReference type="Proteomes" id="UP000245802">
    <property type="component" value="Chromosome"/>
</dbReference>
<evidence type="ECO:0000313" key="1">
    <source>
        <dbReference type="EMBL" id="AWM41742.1"/>
    </source>
</evidence>
<reference evidence="1 2" key="1">
    <citation type="submission" date="2018-01" db="EMBL/GenBank/DDBJ databases">
        <title>G. obscuriglobus.</title>
        <authorList>
            <person name="Franke J."/>
            <person name="Blomberg W."/>
            <person name="Selmecki A."/>
        </authorList>
    </citation>
    <scope>NUCLEOTIDE SEQUENCE [LARGE SCALE GENOMIC DNA]</scope>
    <source>
        <strain evidence="1 2">DSM 5831</strain>
    </source>
</reference>
<gene>
    <name evidence="1" type="ORF">C1280_35260</name>
</gene>
<name>A0A2Z3HBI1_9BACT</name>
<sequence>MTPMPRVLTESVLTFAEAAAACPAIGGKRPSPKTIYGWADTGLLMSGDRVKLETARIGGRRVTSKEAIARFFETASAGVEQPAARTPAARNSAADRAMKALRAEFAKV</sequence>
<dbReference type="AlphaFoldDB" id="A0A2Z3HBI1"/>
<dbReference type="EMBL" id="CP025958">
    <property type="protein sequence ID" value="AWM41742.1"/>
    <property type="molecule type" value="Genomic_DNA"/>
</dbReference>
<evidence type="ECO:0000313" key="2">
    <source>
        <dbReference type="Proteomes" id="UP000245802"/>
    </source>
</evidence>
<dbReference type="Pfam" id="PF07618">
    <property type="entry name" value="DUF1580"/>
    <property type="match status" value="1"/>
</dbReference>
<dbReference type="OrthoDB" id="290434at2"/>